<evidence type="ECO:0000259" key="8">
    <source>
        <dbReference type="Pfam" id="PF13359"/>
    </source>
</evidence>
<comment type="caution">
    <text evidence="9">The sequence shown here is derived from an EMBL/GenBank/DDBJ whole genome shotgun (WGS) entry which is preliminary data.</text>
</comment>
<comment type="similarity">
    <text evidence="3">Belongs to the HARBI1 family.</text>
</comment>
<dbReference type="AlphaFoldDB" id="A0AAW0NVG7"/>
<dbReference type="Pfam" id="PF13359">
    <property type="entry name" value="DDE_Tnp_4"/>
    <property type="match status" value="1"/>
</dbReference>
<evidence type="ECO:0000256" key="1">
    <source>
        <dbReference type="ARBA" id="ARBA00001968"/>
    </source>
</evidence>
<evidence type="ECO:0000256" key="7">
    <source>
        <dbReference type="ARBA" id="ARBA00023242"/>
    </source>
</evidence>
<evidence type="ECO:0000256" key="5">
    <source>
        <dbReference type="ARBA" id="ARBA00022723"/>
    </source>
</evidence>
<dbReference type="InterPro" id="IPR045249">
    <property type="entry name" value="HARBI1-like"/>
</dbReference>
<comment type="subcellular location">
    <subcellularLocation>
        <location evidence="2">Nucleus</location>
    </subcellularLocation>
</comment>
<evidence type="ECO:0000313" key="9">
    <source>
        <dbReference type="EMBL" id="KAK7907089.1"/>
    </source>
</evidence>
<feature type="domain" description="DDE Tnp4" evidence="8">
    <location>
        <begin position="170"/>
        <end position="231"/>
    </location>
</feature>
<dbReference type="Proteomes" id="UP001460270">
    <property type="component" value="Unassembled WGS sequence"/>
</dbReference>
<name>A0AAW0NVG7_9GOBI</name>
<evidence type="ECO:0000256" key="6">
    <source>
        <dbReference type="ARBA" id="ARBA00022801"/>
    </source>
</evidence>
<accession>A0AAW0NVG7</accession>
<dbReference type="InterPro" id="IPR027806">
    <property type="entry name" value="HARBI1_dom"/>
</dbReference>
<dbReference type="EMBL" id="JBBPFD010000011">
    <property type="protein sequence ID" value="KAK7907089.1"/>
    <property type="molecule type" value="Genomic_DNA"/>
</dbReference>
<dbReference type="GO" id="GO:0046872">
    <property type="term" value="F:metal ion binding"/>
    <property type="evidence" value="ECO:0007669"/>
    <property type="project" value="UniProtKB-KW"/>
</dbReference>
<keyword evidence="5" id="KW-0479">Metal-binding</keyword>
<organism evidence="9 10">
    <name type="scientific">Mugilogobius chulae</name>
    <name type="common">yellowstripe goby</name>
    <dbReference type="NCBI Taxonomy" id="88201"/>
    <lineage>
        <taxon>Eukaryota</taxon>
        <taxon>Metazoa</taxon>
        <taxon>Chordata</taxon>
        <taxon>Craniata</taxon>
        <taxon>Vertebrata</taxon>
        <taxon>Euteleostomi</taxon>
        <taxon>Actinopterygii</taxon>
        <taxon>Neopterygii</taxon>
        <taxon>Teleostei</taxon>
        <taxon>Neoteleostei</taxon>
        <taxon>Acanthomorphata</taxon>
        <taxon>Gobiaria</taxon>
        <taxon>Gobiiformes</taxon>
        <taxon>Gobioidei</taxon>
        <taxon>Gobiidae</taxon>
        <taxon>Gobionellinae</taxon>
        <taxon>Mugilogobius</taxon>
    </lineage>
</organism>
<keyword evidence="7" id="KW-0539">Nucleus</keyword>
<gene>
    <name evidence="9" type="ORF">WMY93_015701</name>
</gene>
<evidence type="ECO:0000313" key="10">
    <source>
        <dbReference type="Proteomes" id="UP001460270"/>
    </source>
</evidence>
<proteinExistence type="inferred from homology"/>
<dbReference type="GO" id="GO:0004518">
    <property type="term" value="F:nuclease activity"/>
    <property type="evidence" value="ECO:0007669"/>
    <property type="project" value="UniProtKB-KW"/>
</dbReference>
<evidence type="ECO:0000256" key="2">
    <source>
        <dbReference type="ARBA" id="ARBA00004123"/>
    </source>
</evidence>
<evidence type="ECO:0000256" key="3">
    <source>
        <dbReference type="ARBA" id="ARBA00006958"/>
    </source>
</evidence>
<dbReference type="GO" id="GO:0005634">
    <property type="term" value="C:nucleus"/>
    <property type="evidence" value="ECO:0007669"/>
    <property type="project" value="UniProtKB-SubCell"/>
</dbReference>
<dbReference type="PANTHER" id="PTHR22930">
    <property type="match status" value="1"/>
</dbReference>
<dbReference type="GO" id="GO:0016787">
    <property type="term" value="F:hydrolase activity"/>
    <property type="evidence" value="ECO:0007669"/>
    <property type="project" value="UniProtKB-KW"/>
</dbReference>
<protein>
    <recommendedName>
        <fullName evidence="8">DDE Tnp4 domain-containing protein</fullName>
    </recommendedName>
</protein>
<evidence type="ECO:0000256" key="4">
    <source>
        <dbReference type="ARBA" id="ARBA00022722"/>
    </source>
</evidence>
<keyword evidence="4" id="KW-0540">Nuclease</keyword>
<keyword evidence="10" id="KW-1185">Reference proteome</keyword>
<comment type="cofactor">
    <cofactor evidence="1">
        <name>a divalent metal cation</name>
        <dbReference type="ChEBI" id="CHEBI:60240"/>
    </cofactor>
</comment>
<keyword evidence="6" id="KW-0378">Hydrolase</keyword>
<dbReference type="PANTHER" id="PTHR22930:SF269">
    <property type="entry name" value="NUCLEASE HARBI1-LIKE PROTEIN"/>
    <property type="match status" value="1"/>
</dbReference>
<sequence>MVRISRRKAFVLAILLARQRKERRRRFWVHPINQRRQQQGYFHNLIAELRQDSQRHHRFFRMSVEQFDEIISIIGDDLRRQTTNYRAPISPQERLAVALRYLASGDSLISLAYGFRLGHSTVVQSVHMVYAAIEKRMMERYLPVPTEETWTAVANGFWNKWNFPNCLGALDGKLINITAPPHSGSQFFDYKKNFSINLMALVDAECKFLAIQMGDYGRSSDGGVFAASYLGRGWRVELCVCPPVLLSLVLLTLAQHHLSCPRENHIWLEDFEERGEVMEQARIIGPPRAAGAAYEARTLFKTYFNSTAGSVPWQERMV</sequence>
<reference evidence="10" key="1">
    <citation type="submission" date="2024-04" db="EMBL/GenBank/DDBJ databases">
        <title>Salinicola lusitanus LLJ914,a marine bacterium isolated from the Okinawa Trough.</title>
        <authorList>
            <person name="Li J."/>
        </authorList>
    </citation>
    <scope>NUCLEOTIDE SEQUENCE [LARGE SCALE GENOMIC DNA]</scope>
</reference>